<evidence type="ECO:0000256" key="2">
    <source>
        <dbReference type="ARBA" id="ARBA00023004"/>
    </source>
</evidence>
<dbReference type="AlphaFoldDB" id="A0A516H1N8"/>
<feature type="transmembrane region" description="Helical" evidence="4">
    <location>
        <begin position="174"/>
        <end position="195"/>
    </location>
</feature>
<dbReference type="Pfam" id="PF06181">
    <property type="entry name" value="Urate_ox_N"/>
    <property type="match status" value="1"/>
</dbReference>
<feature type="transmembrane region" description="Helical" evidence="4">
    <location>
        <begin position="120"/>
        <end position="138"/>
    </location>
</feature>
<evidence type="ECO:0000256" key="1">
    <source>
        <dbReference type="ARBA" id="ARBA00022723"/>
    </source>
</evidence>
<keyword evidence="4" id="KW-1133">Transmembrane helix</keyword>
<dbReference type="InterPro" id="IPR010389">
    <property type="entry name" value="Urate_ox_N"/>
</dbReference>
<keyword evidence="7" id="KW-1185">Reference proteome</keyword>
<feature type="transmembrane region" description="Helical" evidence="4">
    <location>
        <begin position="12"/>
        <end position="34"/>
    </location>
</feature>
<organism evidence="6 7">
    <name type="scientific">Ferrovibrio terrae</name>
    <dbReference type="NCBI Taxonomy" id="2594003"/>
    <lineage>
        <taxon>Bacteria</taxon>
        <taxon>Pseudomonadati</taxon>
        <taxon>Pseudomonadota</taxon>
        <taxon>Alphaproteobacteria</taxon>
        <taxon>Rhodospirillales</taxon>
        <taxon>Rhodospirillaceae</taxon>
        <taxon>Ferrovibrio</taxon>
    </lineage>
</organism>
<keyword evidence="4" id="KW-0472">Membrane</keyword>
<feature type="transmembrane region" description="Helical" evidence="4">
    <location>
        <begin position="281"/>
        <end position="299"/>
    </location>
</feature>
<sequence>MFDLAMEWLNLVLRWMHLIFGIAWIGSSFFFVWLDNSLRKAPDQQAGVLGQAWLIHGGGFYFTEKYSVAPPQLPAELHWFKYEAYFTWISGFFLMGALYYVSADLYLIDDKVLALSQGEAISFSLISLVLGWVVYDLLCRSPLGKSDTALAIVGFALLVLATWGYTQIFSARAAYLHVGALIGTIMAANVAMNIIPNQKIAVAQMIAGQAPDPSFGKMAKQRSLHNNYLTLPVLFAMISNHYPVTYGHPYGWVILAVVMVIGGLVRHFFNLKNQGRGIRYEFLVVAFLLTVGLVFFTHWDPRRVTLSEGATFAQAQAVIAARCTTCHAARPTFDGITEAPKGVMLESPAQIRRFASLISQQAVRTETMPPGNVTEITTEERQVLGAWIAAGASLK</sequence>
<feature type="transmembrane region" description="Helical" evidence="4">
    <location>
        <begin position="227"/>
        <end position="244"/>
    </location>
</feature>
<feature type="domain" description="Cytochrome c" evidence="5">
    <location>
        <begin position="310"/>
        <end position="392"/>
    </location>
</feature>
<evidence type="ECO:0000313" key="6">
    <source>
        <dbReference type="EMBL" id="QDO97490.1"/>
    </source>
</evidence>
<feature type="transmembrane region" description="Helical" evidence="4">
    <location>
        <begin position="250"/>
        <end position="269"/>
    </location>
</feature>
<keyword evidence="1 3" id="KW-0479">Metal-binding</keyword>
<dbReference type="RefSeq" id="WP_144068471.1">
    <property type="nucleotide sequence ID" value="NZ_CP041636.1"/>
</dbReference>
<dbReference type="GO" id="GO:0046872">
    <property type="term" value="F:metal ion binding"/>
    <property type="evidence" value="ECO:0007669"/>
    <property type="project" value="UniProtKB-KW"/>
</dbReference>
<gene>
    <name evidence="6" type="ORF">FNB15_09525</name>
</gene>
<evidence type="ECO:0000256" key="4">
    <source>
        <dbReference type="SAM" id="Phobius"/>
    </source>
</evidence>
<feature type="transmembrane region" description="Helical" evidence="4">
    <location>
        <begin position="150"/>
        <end position="168"/>
    </location>
</feature>
<keyword evidence="4" id="KW-0812">Transmembrane</keyword>
<dbReference type="InterPro" id="IPR009056">
    <property type="entry name" value="Cyt_c-like_dom"/>
</dbReference>
<dbReference type="Proteomes" id="UP000317496">
    <property type="component" value="Chromosome"/>
</dbReference>
<dbReference type="GO" id="GO:0009055">
    <property type="term" value="F:electron transfer activity"/>
    <property type="evidence" value="ECO:0007669"/>
    <property type="project" value="InterPro"/>
</dbReference>
<dbReference type="PROSITE" id="PS51007">
    <property type="entry name" value="CYTC"/>
    <property type="match status" value="1"/>
</dbReference>
<keyword evidence="3" id="KW-0349">Heme</keyword>
<reference evidence="6 7" key="1">
    <citation type="submission" date="2019-07" db="EMBL/GenBank/DDBJ databases">
        <title>Genome sequencing for Ferrovibrio sp. K5.</title>
        <authorList>
            <person name="Park S.-J."/>
        </authorList>
    </citation>
    <scope>NUCLEOTIDE SEQUENCE [LARGE SCALE GENOMIC DNA]</scope>
    <source>
        <strain evidence="6 7">K5</strain>
    </source>
</reference>
<dbReference type="OrthoDB" id="9787495at2"/>
<proteinExistence type="predicted"/>
<feature type="transmembrane region" description="Helical" evidence="4">
    <location>
        <begin position="85"/>
        <end position="108"/>
    </location>
</feature>
<evidence type="ECO:0000313" key="7">
    <source>
        <dbReference type="Proteomes" id="UP000317496"/>
    </source>
</evidence>
<protein>
    <submittedName>
        <fullName evidence="6">Urate hydroxylase PuuD</fullName>
    </submittedName>
</protein>
<evidence type="ECO:0000259" key="5">
    <source>
        <dbReference type="PROSITE" id="PS51007"/>
    </source>
</evidence>
<dbReference type="KEGG" id="fer:FNB15_09525"/>
<accession>A0A516H1N8</accession>
<dbReference type="EMBL" id="CP041636">
    <property type="protein sequence ID" value="QDO97490.1"/>
    <property type="molecule type" value="Genomic_DNA"/>
</dbReference>
<keyword evidence="2 3" id="KW-0408">Iron</keyword>
<name>A0A516H1N8_9PROT</name>
<evidence type="ECO:0000256" key="3">
    <source>
        <dbReference type="PROSITE-ProRule" id="PRU00433"/>
    </source>
</evidence>
<dbReference type="GO" id="GO:0020037">
    <property type="term" value="F:heme binding"/>
    <property type="evidence" value="ECO:0007669"/>
    <property type="project" value="InterPro"/>
</dbReference>